<keyword evidence="2" id="KW-1185">Reference proteome</keyword>
<comment type="caution">
    <text evidence="1">The sequence shown here is derived from an EMBL/GenBank/DDBJ whole genome shotgun (WGS) entry which is preliminary data.</text>
</comment>
<reference evidence="1 2" key="1">
    <citation type="journal article" date="2014" name="Int. J. Syst. Evol. Microbiol.">
        <title>Complete genome sequence of Corynebacterium casei LMG S-19264T (=DSM 44701T), isolated from a smear-ripened cheese.</title>
        <authorList>
            <consortium name="US DOE Joint Genome Institute (JGI-PGF)"/>
            <person name="Walter F."/>
            <person name="Albersmeier A."/>
            <person name="Kalinowski J."/>
            <person name="Ruckert C."/>
        </authorList>
    </citation>
    <scope>NUCLEOTIDE SEQUENCE [LARGE SCALE GENOMIC DNA]</scope>
    <source>
        <strain evidence="1 2">NBRC 110095</strain>
    </source>
</reference>
<dbReference type="InterPro" id="IPR006441">
    <property type="entry name" value="Phage_P2_GpN"/>
</dbReference>
<dbReference type="RefSeq" id="WP_232593062.1">
    <property type="nucleotide sequence ID" value="NZ_BSPD01000039.1"/>
</dbReference>
<proteinExistence type="predicted"/>
<dbReference type="EMBL" id="BSPD01000039">
    <property type="protein sequence ID" value="GLS26165.1"/>
    <property type="molecule type" value="Genomic_DNA"/>
</dbReference>
<gene>
    <name evidence="1" type="ORF">GCM10007877_18800</name>
</gene>
<dbReference type="Pfam" id="PF05125">
    <property type="entry name" value="Phage_cap_P2"/>
    <property type="match status" value="1"/>
</dbReference>
<name>A0AA37WMD3_9GAMM</name>
<evidence type="ECO:0000313" key="2">
    <source>
        <dbReference type="Proteomes" id="UP001156870"/>
    </source>
</evidence>
<accession>A0AA37WMD3</accession>
<dbReference type="Proteomes" id="UP001156870">
    <property type="component" value="Unassembled WGS sequence"/>
</dbReference>
<evidence type="ECO:0000313" key="1">
    <source>
        <dbReference type="EMBL" id="GLS26165.1"/>
    </source>
</evidence>
<dbReference type="AlphaFoldDB" id="A0AA37WMD3"/>
<dbReference type="NCBIfam" id="TIGR01551">
    <property type="entry name" value="major_capsid_P2"/>
    <property type="match status" value="1"/>
</dbReference>
<protein>
    <submittedName>
        <fullName evidence="1">Phage capsid protein</fullName>
    </submittedName>
</protein>
<sequence length="348" mass="39358">MKEKTKLKFHKLTAGIAKAYNTSDTRTYFTAEPTIEQTLVDKIVESADFLQKINVLTPDEKSGEKILGSASGMLAKRTNTNDRDRQPLNPLSLGSKGYECHKTEFDYFIKYETIDAWAKFKDFANRFLNWTRHQTALSQIMVGWYGESIAIETDPETNTNGEDVNKGWLQKLREYEMDGVVTQVITEGAEGSGVVRIGKDGDYENLDAAVHDCLQLLHDVHRERDDLVAIIGRDLLALDKSQLYVAQGETPSEKERIENQRVTRTYGGLPAQSETFFPSRGIWVGPLSNLSMYIQSGSIRQKIEDNAKRDRVEHYHSMNVDYVVEDEQACAMIEFKNVQLPDGSGGWA</sequence>
<organism evidence="1 2">
    <name type="scientific">Marinibactrum halimedae</name>
    <dbReference type="NCBI Taxonomy" id="1444977"/>
    <lineage>
        <taxon>Bacteria</taxon>
        <taxon>Pseudomonadati</taxon>
        <taxon>Pseudomonadota</taxon>
        <taxon>Gammaproteobacteria</taxon>
        <taxon>Cellvibrionales</taxon>
        <taxon>Cellvibrionaceae</taxon>
        <taxon>Marinibactrum</taxon>
    </lineage>
</organism>